<sequence length="347" mass="40511">MFKFLLKSGLFIFPILILQVLTWVFYTPNKGDLLRIGYVADWYPEYRSQFAKEYQKENGTLSITDLEKDQMYDLLTIGDSFSEQGNTGYQNYLATDFGLDVVHIDRKYHTNQIQTLVALASSDFFELYRFRFALLQFVEAGTHGAAPLIQEDSILGQRELSERELEKADRYTDPFVFPSDRVLKFPYYTLKRTLFPSLGCNQVYMVNLNASPFSIPNQQLYFHASNPNWINNNDEKDISDLNELLNRLSKKLESKGVQLMVLPVPDKLDFYHEDLKEQDRWECTRFFEILGTLKNEYHWINTLEQLKQSSVGLKDVYYFDDTHWSPVGAKLIAKIIASKIKIMDNGR</sequence>
<accession>A0A8J3CV13</accession>
<evidence type="ECO:0000313" key="10">
    <source>
        <dbReference type="Proteomes" id="UP000642809"/>
    </source>
</evidence>
<dbReference type="InterPro" id="IPR031811">
    <property type="entry name" value="ALGX/ALGJ_SGNH-like"/>
</dbReference>
<dbReference type="RefSeq" id="WP_189578267.1">
    <property type="nucleotide sequence ID" value="NZ_BMYF01000001.1"/>
</dbReference>
<dbReference type="InterPro" id="IPR036514">
    <property type="entry name" value="SGNH_hydro_sf"/>
</dbReference>
<comment type="subcellular location">
    <subcellularLocation>
        <location evidence="1">Periplasm</location>
    </subcellularLocation>
</comment>
<keyword evidence="6" id="KW-0016">Alginate biosynthesis</keyword>
<dbReference type="Pfam" id="PF16822">
    <property type="entry name" value="ALGX"/>
    <property type="match status" value="1"/>
</dbReference>
<organism evidence="9 10">
    <name type="scientific">Mongoliitalea lutea</name>
    <dbReference type="NCBI Taxonomy" id="849756"/>
    <lineage>
        <taxon>Bacteria</taxon>
        <taxon>Pseudomonadati</taxon>
        <taxon>Bacteroidota</taxon>
        <taxon>Cytophagia</taxon>
        <taxon>Cytophagales</taxon>
        <taxon>Cyclobacteriaceae</taxon>
        <taxon>Mongoliitalea</taxon>
    </lineage>
</organism>
<gene>
    <name evidence="9" type="ORF">GCM10008106_00590</name>
</gene>
<evidence type="ECO:0000256" key="1">
    <source>
        <dbReference type="ARBA" id="ARBA00004418"/>
    </source>
</evidence>
<dbReference type="GO" id="GO:0016788">
    <property type="term" value="F:hydrolase activity, acting on ester bonds"/>
    <property type="evidence" value="ECO:0007669"/>
    <property type="project" value="UniProtKB-ARBA"/>
</dbReference>
<evidence type="ECO:0000256" key="7">
    <source>
        <dbReference type="SAM" id="Phobius"/>
    </source>
</evidence>
<evidence type="ECO:0000256" key="3">
    <source>
        <dbReference type="ARBA" id="ARBA00022679"/>
    </source>
</evidence>
<dbReference type="EMBL" id="BMYF01000001">
    <property type="protein sequence ID" value="GHB23856.1"/>
    <property type="molecule type" value="Genomic_DNA"/>
</dbReference>
<reference evidence="9" key="2">
    <citation type="submission" date="2020-09" db="EMBL/GenBank/DDBJ databases">
        <authorList>
            <person name="Sun Q."/>
            <person name="Kim S."/>
        </authorList>
    </citation>
    <scope>NUCLEOTIDE SEQUENCE</scope>
    <source>
        <strain evidence="9">KCTC 23224</strain>
    </source>
</reference>
<evidence type="ECO:0000256" key="4">
    <source>
        <dbReference type="ARBA" id="ARBA00022729"/>
    </source>
</evidence>
<protein>
    <recommendedName>
        <fullName evidence="8">AlgX/AlgJ SGNH hydrolase-like domain-containing protein</fullName>
    </recommendedName>
</protein>
<evidence type="ECO:0000256" key="6">
    <source>
        <dbReference type="ARBA" id="ARBA00022841"/>
    </source>
</evidence>
<dbReference type="SUPFAM" id="SSF52266">
    <property type="entry name" value="SGNH hydrolase"/>
    <property type="match status" value="1"/>
</dbReference>
<keyword evidence="5" id="KW-0574">Periplasm</keyword>
<comment type="caution">
    <text evidence="9">The sequence shown here is derived from an EMBL/GenBank/DDBJ whole genome shotgun (WGS) entry which is preliminary data.</text>
</comment>
<dbReference type="GO" id="GO:0042597">
    <property type="term" value="C:periplasmic space"/>
    <property type="evidence" value="ECO:0007669"/>
    <property type="project" value="UniProtKB-SubCell"/>
</dbReference>
<keyword evidence="4" id="KW-0732">Signal</keyword>
<dbReference type="GO" id="GO:0042121">
    <property type="term" value="P:alginic acid biosynthetic process"/>
    <property type="evidence" value="ECO:0007669"/>
    <property type="project" value="UniProtKB-UniPathway"/>
</dbReference>
<evidence type="ECO:0000256" key="2">
    <source>
        <dbReference type="ARBA" id="ARBA00005182"/>
    </source>
</evidence>
<keyword evidence="10" id="KW-1185">Reference proteome</keyword>
<dbReference type="Gene3D" id="3.40.50.1110">
    <property type="entry name" value="SGNH hydrolase"/>
    <property type="match status" value="1"/>
</dbReference>
<dbReference type="AlphaFoldDB" id="A0A8J3CV13"/>
<evidence type="ECO:0000256" key="5">
    <source>
        <dbReference type="ARBA" id="ARBA00022764"/>
    </source>
</evidence>
<dbReference type="UniPathway" id="UPA00286"/>
<dbReference type="GO" id="GO:0016740">
    <property type="term" value="F:transferase activity"/>
    <property type="evidence" value="ECO:0007669"/>
    <property type="project" value="UniProtKB-KW"/>
</dbReference>
<keyword evidence="7" id="KW-0812">Transmembrane</keyword>
<comment type="pathway">
    <text evidence="2">Glycan biosynthesis; alginate biosynthesis.</text>
</comment>
<feature type="domain" description="AlgX/AlgJ SGNH hydrolase-like" evidence="8">
    <location>
        <begin position="232"/>
        <end position="341"/>
    </location>
</feature>
<reference evidence="9" key="1">
    <citation type="journal article" date="2014" name="Int. J. Syst. Evol. Microbiol.">
        <title>Complete genome sequence of Corynebacterium casei LMG S-19264T (=DSM 44701T), isolated from a smear-ripened cheese.</title>
        <authorList>
            <consortium name="US DOE Joint Genome Institute (JGI-PGF)"/>
            <person name="Walter F."/>
            <person name="Albersmeier A."/>
            <person name="Kalinowski J."/>
            <person name="Ruckert C."/>
        </authorList>
    </citation>
    <scope>NUCLEOTIDE SEQUENCE</scope>
    <source>
        <strain evidence="9">KCTC 23224</strain>
    </source>
</reference>
<proteinExistence type="predicted"/>
<feature type="transmembrane region" description="Helical" evidence="7">
    <location>
        <begin position="6"/>
        <end position="26"/>
    </location>
</feature>
<keyword evidence="7" id="KW-1133">Transmembrane helix</keyword>
<keyword evidence="3" id="KW-0808">Transferase</keyword>
<evidence type="ECO:0000259" key="8">
    <source>
        <dbReference type="Pfam" id="PF16822"/>
    </source>
</evidence>
<name>A0A8J3CV13_9BACT</name>
<dbReference type="Proteomes" id="UP000642809">
    <property type="component" value="Unassembled WGS sequence"/>
</dbReference>
<evidence type="ECO:0000313" key="9">
    <source>
        <dbReference type="EMBL" id="GHB23856.1"/>
    </source>
</evidence>
<keyword evidence="7" id="KW-0472">Membrane</keyword>